<dbReference type="PANTHER" id="PTHR33048">
    <property type="entry name" value="PTH11-LIKE INTEGRAL MEMBRANE PROTEIN (AFU_ORTHOLOGUE AFUA_5G11245)"/>
    <property type="match status" value="1"/>
</dbReference>
<comment type="similarity">
    <text evidence="5">Belongs to the SAT4 family.</text>
</comment>
<dbReference type="Proteomes" id="UP000192596">
    <property type="component" value="Unassembled WGS sequence"/>
</dbReference>
<keyword evidence="3 6" id="KW-1133">Transmembrane helix</keyword>
<feature type="domain" description="Rhodopsin" evidence="7">
    <location>
        <begin position="37"/>
        <end position="271"/>
    </location>
</feature>
<protein>
    <recommendedName>
        <fullName evidence="7">Rhodopsin domain-containing protein</fullName>
    </recommendedName>
</protein>
<evidence type="ECO:0000313" key="9">
    <source>
        <dbReference type="Proteomes" id="UP000192596"/>
    </source>
</evidence>
<evidence type="ECO:0000313" key="8">
    <source>
        <dbReference type="EMBL" id="OQO03358.1"/>
    </source>
</evidence>
<dbReference type="AlphaFoldDB" id="A0A1V8SWI9"/>
<evidence type="ECO:0000256" key="6">
    <source>
        <dbReference type="SAM" id="Phobius"/>
    </source>
</evidence>
<feature type="transmembrane region" description="Helical" evidence="6">
    <location>
        <begin position="249"/>
        <end position="267"/>
    </location>
</feature>
<feature type="transmembrane region" description="Helical" evidence="6">
    <location>
        <begin position="20"/>
        <end position="40"/>
    </location>
</feature>
<dbReference type="EMBL" id="NAJO01000025">
    <property type="protein sequence ID" value="OQO03358.1"/>
    <property type="molecule type" value="Genomic_DNA"/>
</dbReference>
<evidence type="ECO:0000256" key="4">
    <source>
        <dbReference type="ARBA" id="ARBA00023136"/>
    </source>
</evidence>
<dbReference type="InterPro" id="IPR049326">
    <property type="entry name" value="Rhodopsin_dom_fungi"/>
</dbReference>
<proteinExistence type="inferred from homology"/>
<feature type="transmembrane region" description="Helical" evidence="6">
    <location>
        <begin position="206"/>
        <end position="229"/>
    </location>
</feature>
<dbReference type="InParanoid" id="A0A1V8SWI9"/>
<dbReference type="GO" id="GO:0016020">
    <property type="term" value="C:membrane"/>
    <property type="evidence" value="ECO:0007669"/>
    <property type="project" value="UniProtKB-SubCell"/>
</dbReference>
<name>A0A1V8SWI9_9PEZI</name>
<dbReference type="Pfam" id="PF20684">
    <property type="entry name" value="Fung_rhodopsin"/>
    <property type="match status" value="1"/>
</dbReference>
<dbReference type="InterPro" id="IPR052337">
    <property type="entry name" value="SAT4-like"/>
</dbReference>
<sequence length="369" mass="41125">MSSRLGIPHGGLPDQGWKLYITSVVMIVTAGLFTLSRCVLRLHTRRFGRDDIAIVVSLLFSVLLSVAIQLAVEHGYGMHKADLTKTELITALRWFFIAQMPYKVVTCLNKVSAILLYQRIFISRSFQIVAWVCLAMVVSWSLGSIAATILQCVPIVGSWDKSVHAKCIDSNAFWMSYSISKILTDVMVLALPMPQVLKLHLDLRERILLCGVFLMGGFVTVASILRATAVHNSLRIQSDSTWNFIPRGIWTLIEANVGIICASLPILKRPIGSLLSRFFGPMTAGQSSDTSYSDGPPVHRTLQVPPRRGTFLQEGIWPVHNHRQKDWQWAAKDSDIELLHKKDMDSGPYLGGVLRKDSWTVTTEQASVP</sequence>
<gene>
    <name evidence="8" type="ORF">B0A48_11616</name>
</gene>
<keyword evidence="9" id="KW-1185">Reference proteome</keyword>
<dbReference type="STRING" id="1507870.A0A1V8SWI9"/>
<evidence type="ECO:0000256" key="3">
    <source>
        <dbReference type="ARBA" id="ARBA00022989"/>
    </source>
</evidence>
<evidence type="ECO:0000256" key="2">
    <source>
        <dbReference type="ARBA" id="ARBA00022692"/>
    </source>
</evidence>
<feature type="transmembrane region" description="Helical" evidence="6">
    <location>
        <begin position="128"/>
        <end position="151"/>
    </location>
</feature>
<feature type="transmembrane region" description="Helical" evidence="6">
    <location>
        <begin position="52"/>
        <end position="72"/>
    </location>
</feature>
<keyword evidence="4 6" id="KW-0472">Membrane</keyword>
<comment type="caution">
    <text evidence="8">The sequence shown here is derived from an EMBL/GenBank/DDBJ whole genome shotgun (WGS) entry which is preliminary data.</text>
</comment>
<keyword evidence="2 6" id="KW-0812">Transmembrane</keyword>
<feature type="transmembrane region" description="Helical" evidence="6">
    <location>
        <begin position="92"/>
        <end position="116"/>
    </location>
</feature>
<evidence type="ECO:0000256" key="1">
    <source>
        <dbReference type="ARBA" id="ARBA00004141"/>
    </source>
</evidence>
<comment type="subcellular location">
    <subcellularLocation>
        <location evidence="1">Membrane</location>
        <topology evidence="1">Multi-pass membrane protein</topology>
    </subcellularLocation>
</comment>
<reference evidence="9" key="1">
    <citation type="submission" date="2017-03" db="EMBL/GenBank/DDBJ databases">
        <title>Genomes of endolithic fungi from Antarctica.</title>
        <authorList>
            <person name="Coleine C."/>
            <person name="Masonjones S."/>
            <person name="Stajich J.E."/>
        </authorList>
    </citation>
    <scope>NUCLEOTIDE SEQUENCE [LARGE SCALE GENOMIC DNA]</scope>
    <source>
        <strain evidence="9">CCFEE 5527</strain>
    </source>
</reference>
<dbReference type="PANTHER" id="PTHR33048:SF55">
    <property type="entry name" value="INTEGRAL MEMBRANE PROTEIN"/>
    <property type="match status" value="1"/>
</dbReference>
<evidence type="ECO:0000259" key="7">
    <source>
        <dbReference type="Pfam" id="PF20684"/>
    </source>
</evidence>
<feature type="transmembrane region" description="Helical" evidence="6">
    <location>
        <begin position="171"/>
        <end position="194"/>
    </location>
</feature>
<accession>A0A1V8SWI9</accession>
<dbReference type="OrthoDB" id="5278984at2759"/>
<evidence type="ECO:0000256" key="5">
    <source>
        <dbReference type="ARBA" id="ARBA00038359"/>
    </source>
</evidence>
<organism evidence="8 9">
    <name type="scientific">Cryoendolithus antarcticus</name>
    <dbReference type="NCBI Taxonomy" id="1507870"/>
    <lineage>
        <taxon>Eukaryota</taxon>
        <taxon>Fungi</taxon>
        <taxon>Dikarya</taxon>
        <taxon>Ascomycota</taxon>
        <taxon>Pezizomycotina</taxon>
        <taxon>Dothideomycetes</taxon>
        <taxon>Dothideomycetidae</taxon>
        <taxon>Cladosporiales</taxon>
        <taxon>Cladosporiaceae</taxon>
        <taxon>Cryoendolithus</taxon>
    </lineage>
</organism>